<keyword evidence="2" id="KW-0285">Flavoprotein</keyword>
<dbReference type="AlphaFoldDB" id="A0A508TFJ3"/>
<dbReference type="Proteomes" id="UP000328092">
    <property type="component" value="Unassembled WGS sequence"/>
</dbReference>
<dbReference type="GO" id="GO:0051213">
    <property type="term" value="F:dioxygenase activity"/>
    <property type="evidence" value="ECO:0007669"/>
    <property type="project" value="UniProtKB-KW"/>
</dbReference>
<keyword evidence="4 7" id="KW-0560">Oxidoreductase</keyword>
<dbReference type="GO" id="GO:0008860">
    <property type="term" value="F:ferredoxin-NAD+ reductase activity"/>
    <property type="evidence" value="ECO:0007669"/>
    <property type="project" value="UniProtKB-EC"/>
</dbReference>
<gene>
    <name evidence="7" type="primary">andAa_1</name>
    <name evidence="7" type="ORF">CI1B_47180</name>
</gene>
<dbReference type="InterPro" id="IPR050446">
    <property type="entry name" value="FAD-oxidoreductase/Apoptosis"/>
</dbReference>
<dbReference type="PRINTS" id="PR00368">
    <property type="entry name" value="FADPNR"/>
</dbReference>
<dbReference type="SUPFAM" id="SSF55424">
    <property type="entry name" value="FAD/NAD-linked reductases, dimerisation (C-terminal) domain"/>
    <property type="match status" value="1"/>
</dbReference>
<dbReference type="PANTHER" id="PTHR43557:SF2">
    <property type="entry name" value="RIESKE DOMAIN-CONTAINING PROTEIN-RELATED"/>
    <property type="match status" value="1"/>
</dbReference>
<dbReference type="InterPro" id="IPR016156">
    <property type="entry name" value="FAD/NAD-linked_Rdtase_dimer_sf"/>
</dbReference>
<dbReference type="InterPro" id="IPR023753">
    <property type="entry name" value="FAD/NAD-binding_dom"/>
</dbReference>
<dbReference type="EMBL" id="CAADFC020000016">
    <property type="protein sequence ID" value="VIO73114.1"/>
    <property type="molecule type" value="Genomic_DNA"/>
</dbReference>
<evidence type="ECO:0000256" key="1">
    <source>
        <dbReference type="ARBA" id="ARBA00001974"/>
    </source>
</evidence>
<reference evidence="7" key="1">
    <citation type="submission" date="2019-02" db="EMBL/GenBank/DDBJ databases">
        <authorList>
            <person name="Pothier F.J."/>
        </authorList>
    </citation>
    <scope>NUCLEOTIDE SEQUENCE</scope>
    <source>
        <strain evidence="7">CI-1B</strain>
    </source>
</reference>
<dbReference type="InterPro" id="IPR036188">
    <property type="entry name" value="FAD/NAD-bd_sf"/>
</dbReference>
<dbReference type="PANTHER" id="PTHR43557">
    <property type="entry name" value="APOPTOSIS-INDUCING FACTOR 1"/>
    <property type="match status" value="1"/>
</dbReference>
<protein>
    <submittedName>
        <fullName evidence="7">Anthranilate 1,2-dioxygenase system ferredoxin--NAD(+) reductase component</fullName>
        <ecNumber evidence="7">1.18.1.3</ecNumber>
    </submittedName>
</protein>
<proteinExistence type="predicted"/>
<accession>A0A508TFJ3</accession>
<dbReference type="Gene3D" id="3.50.50.60">
    <property type="entry name" value="FAD/NAD(P)-binding domain"/>
    <property type="match status" value="2"/>
</dbReference>
<feature type="domain" description="FAD/NAD(P)-binding" evidence="5">
    <location>
        <begin position="7"/>
        <end position="299"/>
    </location>
</feature>
<dbReference type="InterPro" id="IPR028202">
    <property type="entry name" value="Reductase_C"/>
</dbReference>
<comment type="caution">
    <text evidence="7">The sequence shown here is derived from an EMBL/GenBank/DDBJ whole genome shotgun (WGS) entry which is preliminary data.</text>
</comment>
<evidence type="ECO:0000256" key="4">
    <source>
        <dbReference type="ARBA" id="ARBA00023002"/>
    </source>
</evidence>
<evidence type="ECO:0000256" key="3">
    <source>
        <dbReference type="ARBA" id="ARBA00022827"/>
    </source>
</evidence>
<dbReference type="GO" id="GO:0005737">
    <property type="term" value="C:cytoplasm"/>
    <property type="evidence" value="ECO:0007669"/>
    <property type="project" value="TreeGrafter"/>
</dbReference>
<dbReference type="OrthoDB" id="7809559at2"/>
<evidence type="ECO:0000313" key="7">
    <source>
        <dbReference type="EMBL" id="VIO73114.1"/>
    </source>
</evidence>
<keyword evidence="3" id="KW-0274">FAD</keyword>
<dbReference type="Pfam" id="PF07992">
    <property type="entry name" value="Pyr_redox_2"/>
    <property type="match status" value="1"/>
</dbReference>
<keyword evidence="8" id="KW-1185">Reference proteome</keyword>
<dbReference type="PRINTS" id="PR00411">
    <property type="entry name" value="PNDRDTASEI"/>
</dbReference>
<dbReference type="SUPFAM" id="SSF51905">
    <property type="entry name" value="FAD/NAD(P)-binding domain"/>
    <property type="match status" value="2"/>
</dbReference>
<evidence type="ECO:0000313" key="8">
    <source>
        <dbReference type="Proteomes" id="UP000328092"/>
    </source>
</evidence>
<evidence type="ECO:0000259" key="5">
    <source>
        <dbReference type="Pfam" id="PF07992"/>
    </source>
</evidence>
<dbReference type="GO" id="GO:0016651">
    <property type="term" value="F:oxidoreductase activity, acting on NAD(P)H"/>
    <property type="evidence" value="ECO:0007669"/>
    <property type="project" value="TreeGrafter"/>
</dbReference>
<feature type="domain" description="Reductase C-terminal" evidence="6">
    <location>
        <begin position="318"/>
        <end position="401"/>
    </location>
</feature>
<sequence>MDLKEARIVIVGAGQAGARAAEALRAAGHHGPISLVGEEEHPPYERPQLSKAVLIDKEPNPTLIRQAQDWSDLEVALLTSSSVVAADAQRRVVALANGRELSFDRLLLATGTRVRRLAELDNGPLPVRYLRSLGDALALRPELKPGRRIALVGGGVVGLEVASAAIRRGCQVTIIEKADSLLPQIGSGSLADYLRSLHSSKGARIVCGAVAKRTISGGLELNDGRLIPADLALVGVGVEPVTELALQLGLDSRRGIRVTSTGATAIEGIFAAGDVAEQWSPGHDRWMRIENWANAQNQAIATARSMAGIETAYGAPPWFWSDQYDANIQIVGNPAGGDEIVRGDTTDGRFTVASVRDGEVVGGIAVNSARDMAVLRRLVASRKRVRKSDLENPAFELKRLLAA</sequence>
<evidence type="ECO:0000256" key="2">
    <source>
        <dbReference type="ARBA" id="ARBA00022630"/>
    </source>
</evidence>
<name>A0A508TFJ3_9BRAD</name>
<evidence type="ECO:0000259" key="6">
    <source>
        <dbReference type="Pfam" id="PF14759"/>
    </source>
</evidence>
<dbReference type="Pfam" id="PF14759">
    <property type="entry name" value="Reductase_C"/>
    <property type="match status" value="1"/>
</dbReference>
<dbReference type="RefSeq" id="WP_139480529.1">
    <property type="nucleotide sequence ID" value="NZ_CAADFB020000008.1"/>
</dbReference>
<organism evidence="7 8">
    <name type="scientific">Bradyrhizobium ivorense</name>
    <dbReference type="NCBI Taxonomy" id="2511166"/>
    <lineage>
        <taxon>Bacteria</taxon>
        <taxon>Pseudomonadati</taxon>
        <taxon>Pseudomonadota</taxon>
        <taxon>Alphaproteobacteria</taxon>
        <taxon>Hyphomicrobiales</taxon>
        <taxon>Nitrobacteraceae</taxon>
        <taxon>Bradyrhizobium</taxon>
    </lineage>
</organism>
<comment type="cofactor">
    <cofactor evidence="1">
        <name>FAD</name>
        <dbReference type="ChEBI" id="CHEBI:57692"/>
    </cofactor>
</comment>
<dbReference type="Gene3D" id="3.30.390.30">
    <property type="match status" value="1"/>
</dbReference>
<dbReference type="EC" id="1.18.1.3" evidence="7"/>